<protein>
    <submittedName>
        <fullName evidence="1">Putative transposase</fullName>
    </submittedName>
</protein>
<dbReference type="Proteomes" id="UP000198925">
    <property type="component" value="Unassembled WGS sequence"/>
</dbReference>
<organism evidence="1 2">
    <name type="scientific">Belnapia rosea</name>
    <dbReference type="NCBI Taxonomy" id="938405"/>
    <lineage>
        <taxon>Bacteria</taxon>
        <taxon>Pseudomonadati</taxon>
        <taxon>Pseudomonadota</taxon>
        <taxon>Alphaproteobacteria</taxon>
        <taxon>Acetobacterales</taxon>
        <taxon>Roseomonadaceae</taxon>
        <taxon>Belnapia</taxon>
    </lineage>
</organism>
<name>A0A1G7B1Y7_9PROT</name>
<keyword evidence="2" id="KW-1185">Reference proteome</keyword>
<proteinExistence type="predicted"/>
<dbReference type="AlphaFoldDB" id="A0A1G7B1Y7"/>
<reference evidence="1 2" key="1">
    <citation type="submission" date="2016-10" db="EMBL/GenBank/DDBJ databases">
        <authorList>
            <person name="de Groot N.N."/>
        </authorList>
    </citation>
    <scope>NUCLEOTIDE SEQUENCE [LARGE SCALE GENOMIC DNA]</scope>
    <source>
        <strain evidence="1 2">CPCC 100156</strain>
    </source>
</reference>
<dbReference type="EMBL" id="FMZX01000022">
    <property type="protein sequence ID" value="SDE20847.1"/>
    <property type="molecule type" value="Genomic_DNA"/>
</dbReference>
<gene>
    <name evidence="1" type="ORF">SAMN04487779_102258</name>
</gene>
<evidence type="ECO:0000313" key="1">
    <source>
        <dbReference type="EMBL" id="SDE20847.1"/>
    </source>
</evidence>
<evidence type="ECO:0000313" key="2">
    <source>
        <dbReference type="Proteomes" id="UP000198925"/>
    </source>
</evidence>
<sequence length="57" mass="6896">MREIVDHLRTCFRVSVRRVFQAVPAPRSTFHYRSRRPGQAILRQRIRELAETRVRYG</sequence>
<accession>A0A1G7B1Y7</accession>
<dbReference type="STRING" id="938405.SAMN02927895_05606"/>